<feature type="transmembrane region" description="Helical" evidence="5">
    <location>
        <begin position="16"/>
        <end position="35"/>
    </location>
</feature>
<keyword evidence="4" id="KW-1015">Disulfide bond</keyword>
<accession>A0A850V0T4</accession>
<dbReference type="CDD" id="cd00096">
    <property type="entry name" value="Ig"/>
    <property type="match status" value="1"/>
</dbReference>
<protein>
    <submittedName>
        <fullName evidence="7">OBSCN protein</fullName>
    </submittedName>
</protein>
<keyword evidence="5" id="KW-1133">Transmembrane helix</keyword>
<reference evidence="7" key="1">
    <citation type="submission" date="2019-10" db="EMBL/GenBank/DDBJ databases">
        <title>Bird 10,000 Genomes (B10K) Project - Family phase.</title>
        <authorList>
            <person name="Zhang G."/>
        </authorList>
    </citation>
    <scope>NUCLEOTIDE SEQUENCE</scope>
    <source>
        <strain evidence="7">B10K-IZ-033-78</strain>
        <tissue evidence="7">Muscle</tissue>
    </source>
</reference>
<organism evidence="7 8">
    <name type="scientific">Chloropsis hardwickii</name>
    <dbReference type="NCBI Taxonomy" id="667144"/>
    <lineage>
        <taxon>Eukaryota</taxon>
        <taxon>Metazoa</taxon>
        <taxon>Chordata</taxon>
        <taxon>Craniata</taxon>
        <taxon>Vertebrata</taxon>
        <taxon>Euteleostomi</taxon>
        <taxon>Archelosauria</taxon>
        <taxon>Archosauria</taxon>
        <taxon>Dinosauria</taxon>
        <taxon>Saurischia</taxon>
        <taxon>Theropoda</taxon>
        <taxon>Coelurosauria</taxon>
        <taxon>Aves</taxon>
        <taxon>Neognathae</taxon>
        <taxon>Neoaves</taxon>
        <taxon>Telluraves</taxon>
        <taxon>Australaves</taxon>
        <taxon>Passeriformes</taxon>
        <taxon>Corvoidea</taxon>
        <taxon>Irenidae</taxon>
        <taxon>Chloropsis</taxon>
    </lineage>
</organism>
<dbReference type="InterPro" id="IPR007110">
    <property type="entry name" value="Ig-like_dom"/>
</dbReference>
<evidence type="ECO:0000259" key="6">
    <source>
        <dbReference type="PROSITE" id="PS50835"/>
    </source>
</evidence>
<dbReference type="InterPro" id="IPR052385">
    <property type="entry name" value="Obscurin/Obscurin-like_Reg"/>
</dbReference>
<keyword evidence="3" id="KW-0597">Phosphoprotein</keyword>
<evidence type="ECO:0000313" key="7">
    <source>
        <dbReference type="EMBL" id="NWH37219.1"/>
    </source>
</evidence>
<evidence type="ECO:0000256" key="3">
    <source>
        <dbReference type="ARBA" id="ARBA00022553"/>
    </source>
</evidence>
<dbReference type="InterPro" id="IPR013783">
    <property type="entry name" value="Ig-like_fold"/>
</dbReference>
<name>A0A850V0T4_9CORV</name>
<evidence type="ECO:0000256" key="5">
    <source>
        <dbReference type="SAM" id="Phobius"/>
    </source>
</evidence>
<dbReference type="InterPro" id="IPR013098">
    <property type="entry name" value="Ig_I-set"/>
</dbReference>
<dbReference type="InterPro" id="IPR036179">
    <property type="entry name" value="Ig-like_dom_sf"/>
</dbReference>
<dbReference type="PANTHER" id="PTHR35971:SF5">
    <property type="entry name" value="OBSCURIN LIKE CYTOSKELETAL ADAPTOR 1"/>
    <property type="match status" value="1"/>
</dbReference>
<dbReference type="PANTHER" id="PTHR35971">
    <property type="entry name" value="SI:DKEY-31G6.6"/>
    <property type="match status" value="1"/>
</dbReference>
<comment type="subcellular location">
    <subcellularLocation>
        <location evidence="1">Cytoplasm</location>
    </subcellularLocation>
</comment>
<dbReference type="GO" id="GO:0005737">
    <property type="term" value="C:cytoplasm"/>
    <property type="evidence" value="ECO:0007669"/>
    <property type="project" value="UniProtKB-SubCell"/>
</dbReference>
<proteinExistence type="predicted"/>
<sequence>KSQSVNHGLESGLSQASIKILLILFSSLLALPVLFQKQLKDEEAEEGAVVKFRCELTKDNAAVEWRKGTMELFPCAKYEIKLSGCTAELVIHNIEPEDA</sequence>
<evidence type="ECO:0000256" key="2">
    <source>
        <dbReference type="ARBA" id="ARBA00022490"/>
    </source>
</evidence>
<evidence type="ECO:0000256" key="4">
    <source>
        <dbReference type="ARBA" id="ARBA00023157"/>
    </source>
</evidence>
<keyword evidence="2" id="KW-0963">Cytoplasm</keyword>
<dbReference type="Pfam" id="PF07679">
    <property type="entry name" value="I-set"/>
    <property type="match status" value="1"/>
</dbReference>
<dbReference type="OrthoDB" id="10072266at2759"/>
<feature type="non-terminal residue" evidence="7">
    <location>
        <position position="1"/>
    </location>
</feature>
<dbReference type="PROSITE" id="PS50835">
    <property type="entry name" value="IG_LIKE"/>
    <property type="match status" value="1"/>
</dbReference>
<dbReference type="Proteomes" id="UP000640999">
    <property type="component" value="Unassembled WGS sequence"/>
</dbReference>
<keyword evidence="5" id="KW-0812">Transmembrane</keyword>
<dbReference type="AlphaFoldDB" id="A0A850V0T4"/>
<keyword evidence="5" id="KW-0472">Membrane</keyword>
<feature type="domain" description="Ig-like" evidence="6">
    <location>
        <begin position="32"/>
        <end position="99"/>
    </location>
</feature>
<evidence type="ECO:0000313" key="8">
    <source>
        <dbReference type="Proteomes" id="UP000640999"/>
    </source>
</evidence>
<gene>
    <name evidence="7" type="primary">Obscn_5</name>
    <name evidence="7" type="ORF">CHLHAR_R14640</name>
</gene>
<comment type="caution">
    <text evidence="7">The sequence shown here is derived from an EMBL/GenBank/DDBJ whole genome shotgun (WGS) entry which is preliminary data.</text>
</comment>
<evidence type="ECO:0000256" key="1">
    <source>
        <dbReference type="ARBA" id="ARBA00004496"/>
    </source>
</evidence>
<dbReference type="SUPFAM" id="SSF48726">
    <property type="entry name" value="Immunoglobulin"/>
    <property type="match status" value="1"/>
</dbReference>
<dbReference type="EMBL" id="WEIW01001169">
    <property type="protein sequence ID" value="NWH37219.1"/>
    <property type="molecule type" value="Genomic_DNA"/>
</dbReference>
<keyword evidence="8" id="KW-1185">Reference proteome</keyword>
<dbReference type="Gene3D" id="2.60.40.10">
    <property type="entry name" value="Immunoglobulins"/>
    <property type="match status" value="1"/>
</dbReference>
<feature type="non-terminal residue" evidence="7">
    <location>
        <position position="99"/>
    </location>
</feature>